<dbReference type="PANTHER" id="PTHR46599:SF6">
    <property type="entry name" value="DUAL SPECIFICITY PHOSPHATASE 26"/>
    <property type="match status" value="1"/>
</dbReference>
<reference evidence="2" key="1">
    <citation type="journal article" date="2023" name="Insect Mol. Biol.">
        <title>Genome sequencing provides insights into the evolution of gene families encoding plant cell wall-degrading enzymes in longhorned beetles.</title>
        <authorList>
            <person name="Shin N.R."/>
            <person name="Okamura Y."/>
            <person name="Kirsch R."/>
            <person name="Pauchet Y."/>
        </authorList>
    </citation>
    <scope>NUCLEOTIDE SEQUENCE</scope>
    <source>
        <strain evidence="2">RBIC_L_NR</strain>
    </source>
</reference>
<dbReference type="Pfam" id="PF13843">
    <property type="entry name" value="DDE_Tnp_1_7"/>
    <property type="match status" value="1"/>
</dbReference>
<dbReference type="Proteomes" id="UP001162156">
    <property type="component" value="Unassembled WGS sequence"/>
</dbReference>
<evidence type="ECO:0000313" key="3">
    <source>
        <dbReference type="Proteomes" id="UP001162156"/>
    </source>
</evidence>
<accession>A0AAV8YP59</accession>
<dbReference type="AlphaFoldDB" id="A0AAV8YP59"/>
<proteinExistence type="predicted"/>
<dbReference type="EMBL" id="JANEYF010002024">
    <property type="protein sequence ID" value="KAJ8952472.1"/>
    <property type="molecule type" value="Genomic_DNA"/>
</dbReference>
<comment type="caution">
    <text evidence="2">The sequence shown here is derived from an EMBL/GenBank/DDBJ whole genome shotgun (WGS) entry which is preliminary data.</text>
</comment>
<name>A0AAV8YP59_9CUCU</name>
<evidence type="ECO:0000259" key="1">
    <source>
        <dbReference type="Pfam" id="PF13843"/>
    </source>
</evidence>
<sequence length="196" mass="22756">MNNWFTSVELVELLKSKGITYVGTMNKRRKHIPSEFLPQKGRAVESSLYCFNKQLTLLSFVPKKNRAVVLLSSMHYTSATDPKTGKPEIISFYNMTKGSVDALDEKCTMYSSSRRTQRWCMAVFYKILDMSTVNAFVMYKCYKDAKIKLQRKDFMKDLAQSLTRPHMKRRCENPRIPVEVRGCMKRILRIETATPA</sequence>
<gene>
    <name evidence="2" type="ORF">NQ314_007550</name>
</gene>
<feature type="domain" description="PiggyBac transposable element-derived protein" evidence="1">
    <location>
        <begin position="1"/>
        <end position="136"/>
    </location>
</feature>
<protein>
    <recommendedName>
        <fullName evidence="1">PiggyBac transposable element-derived protein domain-containing protein</fullName>
    </recommendedName>
</protein>
<evidence type="ECO:0000313" key="2">
    <source>
        <dbReference type="EMBL" id="KAJ8952472.1"/>
    </source>
</evidence>
<keyword evidence="3" id="KW-1185">Reference proteome</keyword>
<organism evidence="2 3">
    <name type="scientific">Rhamnusium bicolor</name>
    <dbReference type="NCBI Taxonomy" id="1586634"/>
    <lineage>
        <taxon>Eukaryota</taxon>
        <taxon>Metazoa</taxon>
        <taxon>Ecdysozoa</taxon>
        <taxon>Arthropoda</taxon>
        <taxon>Hexapoda</taxon>
        <taxon>Insecta</taxon>
        <taxon>Pterygota</taxon>
        <taxon>Neoptera</taxon>
        <taxon>Endopterygota</taxon>
        <taxon>Coleoptera</taxon>
        <taxon>Polyphaga</taxon>
        <taxon>Cucujiformia</taxon>
        <taxon>Chrysomeloidea</taxon>
        <taxon>Cerambycidae</taxon>
        <taxon>Lepturinae</taxon>
        <taxon>Rhagiini</taxon>
        <taxon>Rhamnusium</taxon>
    </lineage>
</organism>
<dbReference type="InterPro" id="IPR029526">
    <property type="entry name" value="PGBD"/>
</dbReference>
<dbReference type="PANTHER" id="PTHR46599">
    <property type="entry name" value="PIGGYBAC TRANSPOSABLE ELEMENT-DERIVED PROTEIN 4"/>
    <property type="match status" value="1"/>
</dbReference>